<proteinExistence type="predicted"/>
<keyword evidence="2" id="KW-1185">Reference proteome</keyword>
<name>A0A3N6PGZ7_9CYAN</name>
<comment type="caution">
    <text evidence="1">The sequence shown here is derived from an EMBL/GenBank/DDBJ whole genome shotgun (WGS) entry which is preliminary data.</text>
</comment>
<evidence type="ECO:0000313" key="2">
    <source>
        <dbReference type="Proteomes" id="UP000269154"/>
    </source>
</evidence>
<reference evidence="1 2" key="1">
    <citation type="journal article" date="2018" name="ACS Chem. Biol.">
        <title>Ketoreductase domain dysfunction expands chemodiversity: malyngamide biosynthesis in the cyanobacterium Okeania hirsuta.</title>
        <authorList>
            <person name="Moss N.A."/>
            <person name="Leao T."/>
            <person name="Rankin M."/>
            <person name="McCullough T.M."/>
            <person name="Qu P."/>
            <person name="Korobeynikov A."/>
            <person name="Smith J.L."/>
            <person name="Gerwick L."/>
            <person name="Gerwick W.H."/>
        </authorList>
    </citation>
    <scope>NUCLEOTIDE SEQUENCE [LARGE SCALE GENOMIC DNA]</scope>
    <source>
        <strain evidence="1 2">PAB10Feb10-1</strain>
    </source>
</reference>
<accession>A0A3N6PGZ7</accession>
<dbReference type="OrthoDB" id="510160at2"/>
<dbReference type="EMBL" id="RCBY01000029">
    <property type="protein sequence ID" value="RQH48729.1"/>
    <property type="molecule type" value="Genomic_DNA"/>
</dbReference>
<gene>
    <name evidence="1" type="ORF">D5R40_07655</name>
</gene>
<protein>
    <submittedName>
        <fullName evidence="1">Uncharacterized protein</fullName>
    </submittedName>
</protein>
<organism evidence="1 2">
    <name type="scientific">Okeania hirsuta</name>
    <dbReference type="NCBI Taxonomy" id="1458930"/>
    <lineage>
        <taxon>Bacteria</taxon>
        <taxon>Bacillati</taxon>
        <taxon>Cyanobacteriota</taxon>
        <taxon>Cyanophyceae</taxon>
        <taxon>Oscillatoriophycideae</taxon>
        <taxon>Oscillatoriales</taxon>
        <taxon>Microcoleaceae</taxon>
        <taxon>Okeania</taxon>
    </lineage>
</organism>
<evidence type="ECO:0000313" key="1">
    <source>
        <dbReference type="EMBL" id="RQH48729.1"/>
    </source>
</evidence>
<sequence length="133" mass="15165">MKPTTGDEVGENLKKLFRASPQCPGKEWDLLQAVFGPEINEKYIFPIFDEFELGESDTEFLGYLFNVNINSFNGVMKDPDINSAYLFTFEIPYPPCPPIGNSTVTIEDLDNWIANREEDTYFSENPYIPTTCS</sequence>
<dbReference type="Proteomes" id="UP000269154">
    <property type="component" value="Unassembled WGS sequence"/>
</dbReference>
<dbReference type="AlphaFoldDB" id="A0A3N6PGZ7"/>